<dbReference type="EMBL" id="KL660705">
    <property type="protein sequence ID" value="KFA64011.1"/>
    <property type="molecule type" value="Genomic_DNA"/>
</dbReference>
<sequence>MENEVLVTMVQEATPSRCPWDGWDGSPARCLGMTRLEPARRSGRPGQGKMGLARRERACMISVSSIDLAIWGLPQTSERARVSGPESPSSRRRPRPKRSHRFAGRRCAGGGGLAVEDACKALLLASGLISFNEAPACKHVGGPAAKLLLPTIPAPWPYQAPPNVCTPSTSSVRLA</sequence>
<dbReference type="Proteomes" id="UP000028524">
    <property type="component" value="Unassembled WGS sequence"/>
</dbReference>
<dbReference type="InParanoid" id="A0A084QJ76"/>
<evidence type="ECO:0000256" key="1">
    <source>
        <dbReference type="SAM" id="MobiDB-lite"/>
    </source>
</evidence>
<name>A0A084QJ76_STAC4</name>
<evidence type="ECO:0000313" key="2">
    <source>
        <dbReference type="EMBL" id="KFA64011.1"/>
    </source>
</evidence>
<gene>
    <name evidence="2" type="ORF">S40285_10318</name>
</gene>
<keyword evidence="3" id="KW-1185">Reference proteome</keyword>
<feature type="compositionally biased region" description="Basic residues" evidence="1">
    <location>
        <begin position="90"/>
        <end position="104"/>
    </location>
</feature>
<evidence type="ECO:0000313" key="3">
    <source>
        <dbReference type="Proteomes" id="UP000028524"/>
    </source>
</evidence>
<accession>A0A084QJ76</accession>
<proteinExistence type="predicted"/>
<protein>
    <submittedName>
        <fullName evidence="2">Uncharacterized protein</fullName>
    </submittedName>
</protein>
<organism evidence="2 3">
    <name type="scientific">Stachybotrys chlorohalonatus (strain IBT 40285)</name>
    <dbReference type="NCBI Taxonomy" id="1283841"/>
    <lineage>
        <taxon>Eukaryota</taxon>
        <taxon>Fungi</taxon>
        <taxon>Dikarya</taxon>
        <taxon>Ascomycota</taxon>
        <taxon>Pezizomycotina</taxon>
        <taxon>Sordariomycetes</taxon>
        <taxon>Hypocreomycetidae</taxon>
        <taxon>Hypocreales</taxon>
        <taxon>Stachybotryaceae</taxon>
        <taxon>Stachybotrys</taxon>
    </lineage>
</organism>
<dbReference type="AlphaFoldDB" id="A0A084QJ76"/>
<reference evidence="2 3" key="1">
    <citation type="journal article" date="2014" name="BMC Genomics">
        <title>Comparative genome sequencing reveals chemotype-specific gene clusters in the toxigenic black mold Stachybotrys.</title>
        <authorList>
            <person name="Semeiks J."/>
            <person name="Borek D."/>
            <person name="Otwinowski Z."/>
            <person name="Grishin N.V."/>
        </authorList>
    </citation>
    <scope>NUCLEOTIDE SEQUENCE [LARGE SCALE GENOMIC DNA]</scope>
    <source>
        <strain evidence="2 3">IBT 40285</strain>
    </source>
</reference>
<feature type="region of interest" description="Disordered" evidence="1">
    <location>
        <begin position="77"/>
        <end position="104"/>
    </location>
</feature>
<dbReference type="HOGENOM" id="CLU_1533564_0_0_1"/>